<gene>
    <name evidence="1" type="ORF">MMIC_P2347</name>
</gene>
<accession>A0A1L8CR32</accession>
<comment type="caution">
    <text evidence="1">The sequence shown here is derived from an EMBL/GenBank/DDBJ whole genome shotgun (WGS) entry which is preliminary data.</text>
</comment>
<dbReference type="AlphaFoldDB" id="A0A1L8CR32"/>
<proteinExistence type="predicted"/>
<dbReference type="OrthoDB" id="5298257at2"/>
<evidence type="ECO:0000313" key="2">
    <source>
        <dbReference type="Proteomes" id="UP000231632"/>
    </source>
</evidence>
<organism evidence="1 2">
    <name type="scientific">Mariprofundus micogutta</name>
    <dbReference type="NCBI Taxonomy" id="1921010"/>
    <lineage>
        <taxon>Bacteria</taxon>
        <taxon>Pseudomonadati</taxon>
        <taxon>Pseudomonadota</taxon>
        <taxon>Candidatius Mariprofundia</taxon>
        <taxon>Mariprofundales</taxon>
        <taxon>Mariprofundaceae</taxon>
        <taxon>Mariprofundus</taxon>
    </lineage>
</organism>
<reference evidence="1 2" key="1">
    <citation type="journal article" date="2017" name="Arch. Microbiol.">
        <title>Mariprofundus micogutta sp. nov., a novel iron-oxidizing zetaproteobacterium isolated from a deep-sea hydrothermal field at the Bayonnaise knoll of the Izu-Ogasawara arc, and a description of Mariprofundales ord. nov. and Zetaproteobacteria classis nov.</title>
        <authorList>
            <person name="Makita H."/>
            <person name="Tanaka E."/>
            <person name="Mitsunobu S."/>
            <person name="Miyazaki M."/>
            <person name="Nunoura T."/>
            <person name="Uematsu K."/>
            <person name="Takaki Y."/>
            <person name="Nishi S."/>
            <person name="Shimamura S."/>
            <person name="Takai K."/>
        </authorList>
    </citation>
    <scope>NUCLEOTIDE SEQUENCE [LARGE SCALE GENOMIC DNA]</scope>
    <source>
        <strain evidence="1 2">ET2</strain>
    </source>
</reference>
<keyword evidence="2" id="KW-1185">Reference proteome</keyword>
<name>A0A1L8CR32_9PROT</name>
<dbReference type="Proteomes" id="UP000231632">
    <property type="component" value="Unassembled WGS sequence"/>
</dbReference>
<evidence type="ECO:0000313" key="1">
    <source>
        <dbReference type="EMBL" id="GAV21363.1"/>
    </source>
</evidence>
<dbReference type="EMBL" id="BDFD01000029">
    <property type="protein sequence ID" value="GAV21363.1"/>
    <property type="molecule type" value="Genomic_DNA"/>
</dbReference>
<dbReference type="RefSeq" id="WP_072660658.1">
    <property type="nucleotide sequence ID" value="NZ_BDFD01000029.1"/>
</dbReference>
<protein>
    <submittedName>
        <fullName evidence="1">Uncharacterized protein</fullName>
    </submittedName>
</protein>
<sequence>MFIKTNNKTHEEETISSEEMVSVLESEFKADEVDEILTEIVSGIYQHRTSVAIYKYKA</sequence>